<keyword evidence="2" id="KW-1185">Reference proteome</keyword>
<accession>A0A9E6UKH9</accession>
<evidence type="ECO:0000313" key="1">
    <source>
        <dbReference type="EMBL" id="QZN99341.1"/>
    </source>
</evidence>
<sequence length="156" mass="16826">MTDFERFTAPLHGLSVSSVWRGAGTAIFLEFGEGPNLSADRSDERRTGAFTLMLEWSWRIEGETKILGGSFSDAPVIEEALYGCVGRRVESVALYGRLPEVRLALSGGRDVVSFMTAEGDPEWTLFDNRGPATRWVHAVGGALAFAAEDASAPTGL</sequence>
<gene>
    <name evidence="1" type="ORF">K6K41_21555</name>
</gene>
<dbReference type="Proteomes" id="UP000825701">
    <property type="component" value="Chromosome"/>
</dbReference>
<reference evidence="1" key="1">
    <citation type="submission" date="2021-08" db="EMBL/GenBank/DDBJ databases">
        <authorList>
            <person name="Zhang H."/>
            <person name="Xu M."/>
            <person name="Yu Z."/>
            <person name="Yang L."/>
            <person name="Cai Y."/>
        </authorList>
    </citation>
    <scope>NUCLEOTIDE SEQUENCE</scope>
    <source>
        <strain evidence="1">CHL1</strain>
    </source>
</reference>
<evidence type="ECO:0000313" key="2">
    <source>
        <dbReference type="Proteomes" id="UP000825701"/>
    </source>
</evidence>
<organism evidence="1 2">
    <name type="scientific">Chenggangzhangella methanolivorans</name>
    <dbReference type="NCBI Taxonomy" id="1437009"/>
    <lineage>
        <taxon>Bacteria</taxon>
        <taxon>Pseudomonadati</taxon>
        <taxon>Pseudomonadota</taxon>
        <taxon>Alphaproteobacteria</taxon>
        <taxon>Hyphomicrobiales</taxon>
        <taxon>Methylopilaceae</taxon>
        <taxon>Chenggangzhangella</taxon>
    </lineage>
</organism>
<proteinExistence type="predicted"/>
<dbReference type="RefSeq" id="WP_261402396.1">
    <property type="nucleotide sequence ID" value="NZ_CP081869.1"/>
</dbReference>
<dbReference type="KEGG" id="cmet:K6K41_21555"/>
<dbReference type="EMBL" id="CP081869">
    <property type="protein sequence ID" value="QZN99341.1"/>
    <property type="molecule type" value="Genomic_DNA"/>
</dbReference>
<protein>
    <submittedName>
        <fullName evidence="1">Uncharacterized protein</fullName>
    </submittedName>
</protein>
<dbReference type="AlphaFoldDB" id="A0A9E6UKH9"/>
<name>A0A9E6UKH9_9HYPH</name>